<proteinExistence type="predicted"/>
<protein>
    <submittedName>
        <fullName evidence="2">Uncharacterized protein</fullName>
    </submittedName>
</protein>
<dbReference type="KEGG" id="ske:Sked_11830"/>
<evidence type="ECO:0000256" key="1">
    <source>
        <dbReference type="SAM" id="MobiDB-lite"/>
    </source>
</evidence>
<accession>D1BDR4</accession>
<sequence>MNESIQQNAVQQGLAVSCRALGITEITAGWDEVKHAFRRAWSTWDRASELPAIRCTFVGSSIHPALVKSASRPGSLIASWDCEGSLRPVVRDDLAPGALPDLLALLTGVRLEDWIELTRSLVASLDDADVIHVPAYEPAPDDRHDVPASTTPAPAI</sequence>
<evidence type="ECO:0000313" key="2">
    <source>
        <dbReference type="EMBL" id="ACZ21126.1"/>
    </source>
</evidence>
<dbReference type="Proteomes" id="UP000000322">
    <property type="component" value="Chromosome"/>
</dbReference>
<dbReference type="AlphaFoldDB" id="D1BDR4"/>
<name>D1BDR4_SANKS</name>
<gene>
    <name evidence="2" type="ordered locus">Sked_11830</name>
</gene>
<dbReference type="OrthoDB" id="4761743at2"/>
<organism evidence="2 3">
    <name type="scientific">Sanguibacter keddieii (strain ATCC 51767 / DSM 10542 / NCFB 3025 / ST-74)</name>
    <dbReference type="NCBI Taxonomy" id="446469"/>
    <lineage>
        <taxon>Bacteria</taxon>
        <taxon>Bacillati</taxon>
        <taxon>Actinomycetota</taxon>
        <taxon>Actinomycetes</taxon>
        <taxon>Micrococcales</taxon>
        <taxon>Sanguibacteraceae</taxon>
        <taxon>Sanguibacter</taxon>
    </lineage>
</organism>
<reference evidence="2 3" key="1">
    <citation type="journal article" date="2009" name="Stand. Genomic Sci.">
        <title>Complete genome sequence of Sanguibacter keddieii type strain (ST-74).</title>
        <authorList>
            <person name="Ivanova N."/>
            <person name="Sikorski J."/>
            <person name="Sims D."/>
            <person name="Brettin T."/>
            <person name="Detter J.C."/>
            <person name="Han C."/>
            <person name="Lapidus A."/>
            <person name="Copeland A."/>
            <person name="Glavina Del Rio T."/>
            <person name="Nolan M."/>
            <person name="Chen F."/>
            <person name="Lucas S."/>
            <person name="Tice H."/>
            <person name="Cheng J.F."/>
            <person name="Bruce D."/>
            <person name="Goodwin L."/>
            <person name="Pitluck S."/>
            <person name="Pati A."/>
            <person name="Mavromatis K."/>
            <person name="Chen A."/>
            <person name="Palaniappan K."/>
            <person name="D'haeseleer P."/>
            <person name="Chain P."/>
            <person name="Bristow J."/>
            <person name="Eisen J.A."/>
            <person name="Markowitz V."/>
            <person name="Hugenholtz P."/>
            <person name="Goker M."/>
            <person name="Pukall R."/>
            <person name="Klenk H.P."/>
            <person name="Kyrpides N.C."/>
        </authorList>
    </citation>
    <scope>NUCLEOTIDE SEQUENCE [LARGE SCALE GENOMIC DNA]</scope>
    <source>
        <strain evidence="3">ATCC 51767 / DSM 10542 / NCFB 3025 / ST-74</strain>
    </source>
</reference>
<evidence type="ECO:0000313" key="3">
    <source>
        <dbReference type="Proteomes" id="UP000000322"/>
    </source>
</evidence>
<dbReference type="EMBL" id="CP001819">
    <property type="protein sequence ID" value="ACZ21126.1"/>
    <property type="molecule type" value="Genomic_DNA"/>
</dbReference>
<dbReference type="RefSeq" id="WP_012866195.1">
    <property type="nucleotide sequence ID" value="NC_013521.1"/>
</dbReference>
<keyword evidence="3" id="KW-1185">Reference proteome</keyword>
<dbReference type="STRING" id="446469.Sked_11830"/>
<feature type="region of interest" description="Disordered" evidence="1">
    <location>
        <begin position="136"/>
        <end position="156"/>
    </location>
</feature>
<dbReference type="HOGENOM" id="CLU_1685355_0_0_11"/>